<evidence type="ECO:0000313" key="2">
    <source>
        <dbReference type="Proteomes" id="UP000093962"/>
    </source>
</evidence>
<reference evidence="1 2" key="1">
    <citation type="submission" date="2016-06" db="EMBL/GenBank/DDBJ databases">
        <authorList>
            <person name="Kjaerup R.B."/>
            <person name="Dalgaard T.S."/>
            <person name="Juul-Madsen H.R."/>
        </authorList>
    </citation>
    <scope>NUCLEOTIDE SEQUENCE [LARGE SCALE GENOMIC DNA]</scope>
    <source>
        <strain evidence="1 2">1199456.5</strain>
    </source>
</reference>
<dbReference type="Proteomes" id="UP000093962">
    <property type="component" value="Unassembled WGS sequence"/>
</dbReference>
<evidence type="ECO:0008006" key="3">
    <source>
        <dbReference type="Google" id="ProtNLM"/>
    </source>
</evidence>
<protein>
    <recommendedName>
        <fullName evidence="3">Nucleotidyl transferase AbiEii/AbiGii toxin family protein</fullName>
    </recommendedName>
</protein>
<organism evidence="1 2">
    <name type="scientific">Mycolicibacterium mucogenicum</name>
    <name type="common">Mycobacterium mucogenicum</name>
    <dbReference type="NCBI Taxonomy" id="56689"/>
    <lineage>
        <taxon>Bacteria</taxon>
        <taxon>Bacillati</taxon>
        <taxon>Actinomycetota</taxon>
        <taxon>Actinomycetes</taxon>
        <taxon>Mycobacteriales</taxon>
        <taxon>Mycobacteriaceae</taxon>
        <taxon>Mycolicibacterium</taxon>
    </lineage>
</organism>
<name>A0A1A0MIC2_MYCMU</name>
<comment type="caution">
    <text evidence="1">The sequence shown here is derived from an EMBL/GenBank/DDBJ whole genome shotgun (WGS) entry which is preliminary data.</text>
</comment>
<dbReference type="AlphaFoldDB" id="A0A1A0MIC2"/>
<gene>
    <name evidence="1" type="ORF">A5642_24515</name>
</gene>
<proteinExistence type="predicted"/>
<dbReference type="EMBL" id="LZSF01000183">
    <property type="protein sequence ID" value="OBA85204.1"/>
    <property type="molecule type" value="Genomic_DNA"/>
</dbReference>
<evidence type="ECO:0000313" key="1">
    <source>
        <dbReference type="EMBL" id="OBA85204.1"/>
    </source>
</evidence>
<sequence>MRRRLDIVSTSNASDLGFLALSDLASAAERTDYRVVGGHMVALLGYSFPTPGATIRATTDADVGIARLAAAGGELHTALQLHGYQPVLGNQYVKSVGEGELSIDVLVPRTTSDGTAILGGRGFDPIPGLSLALAIDPIQIETRVTLRDGAVREFVVPVPSVESAVVLKVLAWDKRMADKDLADLAALLEIAAAFRAEIDWQLDQIPLRGERLDCARAAQRLLRLPRKLPARTRALLQSFIGQA</sequence>
<accession>A0A1A0MIC2</accession>